<dbReference type="Pfam" id="PF13439">
    <property type="entry name" value="Glyco_transf_4"/>
    <property type="match status" value="1"/>
</dbReference>
<sequence length="448" mass="51485">MIWMFLHLDKGKIKMKNKTLWKTKADIIGLNTRPLRVVMIGDSFLPHVDGVIRVMQNYIEQFQQKNIEFLILAPAYTNYDLDEDNKLTYKPMRIKPSLIKWGGYEVIRTPLHINELKQIDQFNPDIVHVHSPFFAGSIANQLKKRYNIPVVFTMHTNFKDAIAKSSNSAMIGKIGELVVQQFAKSVDCVIHVSKTSMLSSGFNLLNSRHEIINNGTKFNFDTNSESLAQQAINKFKINKNKNNLLFVSRFVWEKNIKLLLDSFKQILAKDNNFSLTMVGGNWKEDEVKKYAHELGIYDHIIWTGLVYDFNDLKGLYLSHDLFVFPSVFDTFGLVVHEAASQKLASLVISNSAASENIIDGVNGYTSTENSTEFSNKIIEIFKNKTQLKLVGQNATKLPYSWSQSVDKTIELYIDVIKNYYTKNREKRLQKMAIKIRNKFSGAFKKINK</sequence>
<dbReference type="Gene3D" id="3.40.50.2000">
    <property type="entry name" value="Glycogen Phosphorylase B"/>
    <property type="match status" value="2"/>
</dbReference>
<dbReference type="EMBL" id="CP034841">
    <property type="protein sequence ID" value="QBF34671.1"/>
    <property type="molecule type" value="Genomic_DNA"/>
</dbReference>
<dbReference type="InterPro" id="IPR050194">
    <property type="entry name" value="Glycosyltransferase_grp1"/>
</dbReference>
<dbReference type="KEGG" id="mphi:EG856_01905"/>
<dbReference type="Pfam" id="PF00534">
    <property type="entry name" value="Glycos_transf_1"/>
    <property type="match status" value="1"/>
</dbReference>
<dbReference type="AlphaFoldDB" id="A0A4P6MS52"/>
<dbReference type="Proteomes" id="UP000289326">
    <property type="component" value="Chromosome"/>
</dbReference>
<evidence type="ECO:0000259" key="2">
    <source>
        <dbReference type="Pfam" id="PF13439"/>
    </source>
</evidence>
<dbReference type="SUPFAM" id="SSF53756">
    <property type="entry name" value="UDP-Glycosyltransferase/glycogen phosphorylase"/>
    <property type="match status" value="1"/>
</dbReference>
<keyword evidence="3" id="KW-0808">Transferase</keyword>
<evidence type="ECO:0000313" key="4">
    <source>
        <dbReference type="Proteomes" id="UP000289326"/>
    </source>
</evidence>
<gene>
    <name evidence="3" type="ORF">EG856_01905</name>
</gene>
<evidence type="ECO:0000313" key="3">
    <source>
        <dbReference type="EMBL" id="QBF34671.1"/>
    </source>
</evidence>
<proteinExistence type="predicted"/>
<organism evidence="3 4">
    <name type="scientific">Mycoplasmopsis phocirhinis</name>
    <dbReference type="NCBI Taxonomy" id="142650"/>
    <lineage>
        <taxon>Bacteria</taxon>
        <taxon>Bacillati</taxon>
        <taxon>Mycoplasmatota</taxon>
        <taxon>Mycoplasmoidales</taxon>
        <taxon>Metamycoplasmataceae</taxon>
        <taxon>Mycoplasmopsis</taxon>
    </lineage>
</organism>
<dbReference type="InterPro" id="IPR028098">
    <property type="entry name" value="Glyco_trans_4-like_N"/>
</dbReference>
<reference evidence="3 4" key="1">
    <citation type="submission" date="2019-01" db="EMBL/GenBank/DDBJ databases">
        <title>Complete sequence and annotation of the Mycoplasma phocirhinis strain 852T genome.</title>
        <authorList>
            <person name="Frasca S.Jr."/>
            <person name="Kutish G.F."/>
            <person name="Castellanos Gell J."/>
            <person name="Michaels D.L."/>
            <person name="Brown D.R."/>
        </authorList>
    </citation>
    <scope>NUCLEOTIDE SEQUENCE [LARGE SCALE GENOMIC DNA]</scope>
    <source>
        <strain evidence="3 4">852</strain>
    </source>
</reference>
<accession>A0A4P6MS52</accession>
<dbReference type="OrthoDB" id="9802525at2"/>
<feature type="domain" description="Glycosyltransferase subfamily 4-like N-terminal" evidence="2">
    <location>
        <begin position="48"/>
        <end position="195"/>
    </location>
</feature>
<evidence type="ECO:0000259" key="1">
    <source>
        <dbReference type="Pfam" id="PF00534"/>
    </source>
</evidence>
<keyword evidence="4" id="KW-1185">Reference proteome</keyword>
<protein>
    <submittedName>
        <fullName evidence="3">Glycosyltransferase</fullName>
    </submittedName>
</protein>
<dbReference type="PANTHER" id="PTHR45947">
    <property type="entry name" value="SULFOQUINOVOSYL TRANSFERASE SQD2"/>
    <property type="match status" value="1"/>
</dbReference>
<dbReference type="GO" id="GO:0016757">
    <property type="term" value="F:glycosyltransferase activity"/>
    <property type="evidence" value="ECO:0007669"/>
    <property type="project" value="InterPro"/>
</dbReference>
<feature type="domain" description="Glycosyl transferase family 1" evidence="1">
    <location>
        <begin position="232"/>
        <end position="396"/>
    </location>
</feature>
<dbReference type="InterPro" id="IPR001296">
    <property type="entry name" value="Glyco_trans_1"/>
</dbReference>
<dbReference type="PANTHER" id="PTHR45947:SF3">
    <property type="entry name" value="SULFOQUINOVOSYL TRANSFERASE SQD2"/>
    <property type="match status" value="1"/>
</dbReference>
<name>A0A4P6MS52_9BACT</name>